<accession>A0A183FVM1</accession>
<gene>
    <name evidence="2" type="ORF">HPBE_LOCUS12388</name>
</gene>
<sequence>MSASRTPPDSMEDRVRQFLSTVVSAVRQRPTAAVLILPTSSHLGSLLAVVRYYTEYSLRCYDYILVGSLSSQRLDRLSPPRRSVSPCLPSTERLSQNVGPTPGALRLLSRFGRPHTWRSSVTVGHAGRSDALPS</sequence>
<keyword evidence="3" id="KW-1185">Reference proteome</keyword>
<feature type="region of interest" description="Disordered" evidence="1">
    <location>
        <begin position="75"/>
        <end position="100"/>
    </location>
</feature>
<reference evidence="4" key="2">
    <citation type="submission" date="2019-09" db="UniProtKB">
        <authorList>
            <consortium name="WormBaseParasite"/>
        </authorList>
    </citation>
    <scope>IDENTIFICATION</scope>
</reference>
<organism evidence="3 4">
    <name type="scientific">Heligmosomoides polygyrus</name>
    <name type="common">Parasitic roundworm</name>
    <dbReference type="NCBI Taxonomy" id="6339"/>
    <lineage>
        <taxon>Eukaryota</taxon>
        <taxon>Metazoa</taxon>
        <taxon>Ecdysozoa</taxon>
        <taxon>Nematoda</taxon>
        <taxon>Chromadorea</taxon>
        <taxon>Rhabditida</taxon>
        <taxon>Rhabditina</taxon>
        <taxon>Rhabditomorpha</taxon>
        <taxon>Strongyloidea</taxon>
        <taxon>Heligmosomidae</taxon>
        <taxon>Heligmosomoides</taxon>
    </lineage>
</organism>
<protein>
    <submittedName>
        <fullName evidence="4">SLC12 domain-containing protein</fullName>
    </submittedName>
</protein>
<evidence type="ECO:0000313" key="4">
    <source>
        <dbReference type="WBParaSite" id="HPBE_0001238701-mRNA-1"/>
    </source>
</evidence>
<dbReference type="Proteomes" id="UP000050761">
    <property type="component" value="Unassembled WGS sequence"/>
</dbReference>
<reference evidence="2 3" key="1">
    <citation type="submission" date="2018-11" db="EMBL/GenBank/DDBJ databases">
        <authorList>
            <consortium name="Pathogen Informatics"/>
        </authorList>
    </citation>
    <scope>NUCLEOTIDE SEQUENCE [LARGE SCALE GENOMIC DNA]</scope>
</reference>
<dbReference type="WBParaSite" id="HPBE_0001238701-mRNA-1">
    <property type="protein sequence ID" value="HPBE_0001238701-mRNA-1"/>
    <property type="gene ID" value="HPBE_0001238701"/>
</dbReference>
<dbReference type="AlphaFoldDB" id="A0A183FVM1"/>
<evidence type="ECO:0000256" key="1">
    <source>
        <dbReference type="SAM" id="MobiDB-lite"/>
    </source>
</evidence>
<accession>A0A3P7YTQ2</accession>
<dbReference type="EMBL" id="UZAH01027479">
    <property type="protein sequence ID" value="VDO91956.1"/>
    <property type="molecule type" value="Genomic_DNA"/>
</dbReference>
<proteinExistence type="predicted"/>
<evidence type="ECO:0000313" key="3">
    <source>
        <dbReference type="Proteomes" id="UP000050761"/>
    </source>
</evidence>
<evidence type="ECO:0000313" key="2">
    <source>
        <dbReference type="EMBL" id="VDO91956.1"/>
    </source>
</evidence>
<name>A0A183FVM1_HELPZ</name>